<evidence type="ECO:0000313" key="1">
    <source>
        <dbReference type="EMBL" id="UJS24802.1"/>
    </source>
</evidence>
<proteinExistence type="predicted"/>
<dbReference type="Pfam" id="PF05930">
    <property type="entry name" value="Phage_AlpA"/>
    <property type="match status" value="1"/>
</dbReference>
<protein>
    <submittedName>
        <fullName evidence="1">AlpA family phage regulatory protein</fullName>
    </submittedName>
</protein>
<dbReference type="RefSeq" id="WP_236499504.1">
    <property type="nucleotide sequence ID" value="NZ_CP091244.1"/>
</dbReference>
<organism evidence="1 2">
    <name type="scientific">Thiothrix winogradskyi</name>
    <dbReference type="NCBI Taxonomy" id="96472"/>
    <lineage>
        <taxon>Bacteria</taxon>
        <taxon>Pseudomonadati</taxon>
        <taxon>Pseudomonadota</taxon>
        <taxon>Gammaproteobacteria</taxon>
        <taxon>Thiotrichales</taxon>
        <taxon>Thiotrichaceae</taxon>
        <taxon>Thiothrix</taxon>
    </lineage>
</organism>
<dbReference type="InterPro" id="IPR009061">
    <property type="entry name" value="DNA-bd_dom_put_sf"/>
</dbReference>
<dbReference type="InterPro" id="IPR010260">
    <property type="entry name" value="AlpA"/>
</dbReference>
<sequence>MEYTIMTDQNQNNRIIRVPEMVKRSGVSRLTLDRWEKVGKFPKRRKLGSWLVGWLESDFLEWLNDGGSK</sequence>
<gene>
    <name evidence="1" type="ORF">L2Y54_01835</name>
</gene>
<dbReference type="Proteomes" id="UP001054801">
    <property type="component" value="Chromosome"/>
</dbReference>
<reference evidence="1" key="1">
    <citation type="journal article" date="2022" name="Microorganisms">
        <title>Two New Species of Filamentous Sulfur Bacteria of the Genus Thiothrix, Thiothrix winogradskyi sp. nov. and 'Candidatus Thiothrix sulfatifontis' sp. nov.</title>
        <authorList>
            <person name="Ravin N.V."/>
            <person name="Rossetti S."/>
            <person name="Beletsky A.V."/>
            <person name="Kadnikov V.V."/>
            <person name="Rudenko T.S."/>
            <person name="Smolyakov D.D."/>
            <person name="Moskvitina M.I."/>
            <person name="Gureeva M.V."/>
            <person name="Mardanov A.V."/>
            <person name="Grabovich M.Y."/>
        </authorList>
    </citation>
    <scope>NUCLEOTIDE SEQUENCE</scope>
    <source>
        <strain evidence="1">CT3</strain>
    </source>
</reference>
<name>A0ABY3SZ24_9GAMM</name>
<dbReference type="EMBL" id="CP091244">
    <property type="protein sequence ID" value="UJS24802.1"/>
    <property type="molecule type" value="Genomic_DNA"/>
</dbReference>
<dbReference type="SUPFAM" id="SSF46955">
    <property type="entry name" value="Putative DNA-binding domain"/>
    <property type="match status" value="1"/>
</dbReference>
<dbReference type="Gene3D" id="1.10.238.160">
    <property type="match status" value="1"/>
</dbReference>
<keyword evidence="2" id="KW-1185">Reference proteome</keyword>
<accession>A0ABY3SZ24</accession>
<evidence type="ECO:0000313" key="2">
    <source>
        <dbReference type="Proteomes" id="UP001054801"/>
    </source>
</evidence>